<evidence type="ECO:0000313" key="4">
    <source>
        <dbReference type="Proteomes" id="UP000694553"/>
    </source>
</evidence>
<dbReference type="GO" id="GO:0016525">
    <property type="term" value="P:negative regulation of angiogenesis"/>
    <property type="evidence" value="ECO:0007669"/>
    <property type="project" value="TreeGrafter"/>
</dbReference>
<dbReference type="PRINTS" id="PR02069">
    <property type="entry name" value="ECCREGULATOR"/>
</dbReference>
<dbReference type="PANTHER" id="PTHR28602:SF1">
    <property type="entry name" value="ENDOTHELIAL CELL-SPECIFIC CHEMOTAXIS REGULATOR"/>
    <property type="match status" value="1"/>
</dbReference>
<name>A0A8U7N662_CORMO</name>
<keyword evidence="2" id="KW-0812">Transmembrane</keyword>
<accession>A0A8U7N662</accession>
<feature type="compositionally biased region" description="Polar residues" evidence="1">
    <location>
        <begin position="87"/>
        <end position="105"/>
    </location>
</feature>
<feature type="compositionally biased region" description="Basic and acidic residues" evidence="1">
    <location>
        <begin position="257"/>
        <end position="266"/>
    </location>
</feature>
<dbReference type="PANTHER" id="PTHR28602">
    <property type="entry name" value="ENDOTHELIAL CELL-SPECIFIC CHEMOTAXIS REGULATOR"/>
    <property type="match status" value="1"/>
</dbReference>
<feature type="compositionally biased region" description="Polar residues" evidence="1">
    <location>
        <begin position="161"/>
        <end position="213"/>
    </location>
</feature>
<keyword evidence="4" id="KW-1185">Reference proteome</keyword>
<keyword evidence="2" id="KW-1133">Transmembrane helix</keyword>
<gene>
    <name evidence="3" type="primary">ECSCR</name>
</gene>
<evidence type="ECO:0000256" key="2">
    <source>
        <dbReference type="SAM" id="Phobius"/>
    </source>
</evidence>
<evidence type="ECO:0000256" key="1">
    <source>
        <dbReference type="SAM" id="MobiDB-lite"/>
    </source>
</evidence>
<keyword evidence="2" id="KW-0472">Membrane</keyword>
<proteinExistence type="predicted"/>
<dbReference type="GO" id="GO:0005829">
    <property type="term" value="C:cytosol"/>
    <property type="evidence" value="ECO:0007669"/>
    <property type="project" value="TreeGrafter"/>
</dbReference>
<feature type="transmembrane region" description="Helical" evidence="2">
    <location>
        <begin position="224"/>
        <end position="249"/>
    </location>
</feature>
<feature type="compositionally biased region" description="Polar residues" evidence="1">
    <location>
        <begin position="116"/>
        <end position="135"/>
    </location>
</feature>
<protein>
    <submittedName>
        <fullName evidence="3">Endothelial cell surface expressed chemotaxis and apoptosis regulator</fullName>
    </submittedName>
</protein>
<dbReference type="AlphaFoldDB" id="A0A8U7N662"/>
<organism evidence="3 4">
    <name type="scientific">Corvus moneduloides</name>
    <name type="common">New Caledonian crow</name>
    <dbReference type="NCBI Taxonomy" id="1196302"/>
    <lineage>
        <taxon>Eukaryota</taxon>
        <taxon>Metazoa</taxon>
        <taxon>Chordata</taxon>
        <taxon>Craniata</taxon>
        <taxon>Vertebrata</taxon>
        <taxon>Euteleostomi</taxon>
        <taxon>Archelosauria</taxon>
        <taxon>Archosauria</taxon>
        <taxon>Dinosauria</taxon>
        <taxon>Saurischia</taxon>
        <taxon>Theropoda</taxon>
        <taxon>Coelurosauria</taxon>
        <taxon>Aves</taxon>
        <taxon>Neognathae</taxon>
        <taxon>Neoaves</taxon>
        <taxon>Telluraves</taxon>
        <taxon>Australaves</taxon>
        <taxon>Passeriformes</taxon>
        <taxon>Corvoidea</taxon>
        <taxon>Corvidae</taxon>
        <taxon>Corvus</taxon>
    </lineage>
</organism>
<dbReference type="GO" id="GO:0005886">
    <property type="term" value="C:plasma membrane"/>
    <property type="evidence" value="ECO:0007669"/>
    <property type="project" value="TreeGrafter"/>
</dbReference>
<feature type="region of interest" description="Disordered" evidence="1">
    <location>
        <begin position="1"/>
        <end position="43"/>
    </location>
</feature>
<reference evidence="3" key="3">
    <citation type="submission" date="2025-09" db="UniProtKB">
        <authorList>
            <consortium name="Ensembl"/>
        </authorList>
    </citation>
    <scope>IDENTIFICATION</scope>
</reference>
<dbReference type="Proteomes" id="UP000694553">
    <property type="component" value="Unassembled WGS sequence"/>
</dbReference>
<dbReference type="GO" id="GO:1901800">
    <property type="term" value="P:positive regulation of proteasomal protein catabolic process"/>
    <property type="evidence" value="ECO:0007669"/>
    <property type="project" value="TreeGrafter"/>
</dbReference>
<feature type="compositionally biased region" description="Low complexity" evidence="1">
    <location>
        <begin position="136"/>
        <end position="152"/>
    </location>
</feature>
<dbReference type="Ensembl" id="ENSCMUT00000033302.1">
    <property type="protein sequence ID" value="ENSCMUP00000031849.1"/>
    <property type="gene ID" value="ENSCMUG00000011738.2"/>
</dbReference>
<feature type="compositionally biased region" description="Polar residues" evidence="1">
    <location>
        <begin position="19"/>
        <end position="31"/>
    </location>
</feature>
<dbReference type="InterPro" id="IPR026247">
    <property type="entry name" value="ECSCR"/>
</dbReference>
<feature type="compositionally biased region" description="Polar residues" evidence="1">
    <location>
        <begin position="267"/>
        <end position="283"/>
    </location>
</feature>
<sequence>MGRKSRTGTQIPDLHPKTKASQGKFLSQGRGQPSPDVVNKEEKAGGGLEKCLFAQQTAPFGNTKPSGASADLTAAASRNYVPFTIGPTASTNSSSPAGTGQSQPIEHSPEVKNHSSEPSVKSTPVTTLNLTSVGQTTTPKPSPITTTTLTATTERDDKSSGNRSTAAPSPTPQGQDPVRNESTTTSVTQGASSLQRGTSEPVTPTPNPSSHLPQPSPTDEKSPLTVAAFGVISFVVILIVVVIILVSVVSLRFKCNHSKDPEDKQKPGTSMVSESCSADTSQKGNSITLISMKNINTNNSMSYPPSEKVL</sequence>
<dbReference type="GO" id="GO:2000353">
    <property type="term" value="P:positive regulation of endothelial cell apoptotic process"/>
    <property type="evidence" value="ECO:0007669"/>
    <property type="project" value="TreeGrafter"/>
</dbReference>
<feature type="region of interest" description="Disordered" evidence="1">
    <location>
        <begin position="83"/>
        <end position="221"/>
    </location>
</feature>
<reference evidence="4" key="1">
    <citation type="submission" date="2019-10" db="EMBL/GenBank/DDBJ databases">
        <title>Corvus moneduloides (New Caledonian crow) genome, bCorMon1, primary haplotype.</title>
        <authorList>
            <person name="Rutz C."/>
            <person name="Fungtammasan C."/>
            <person name="Mountcastle J."/>
            <person name="Formenti G."/>
            <person name="Chow W."/>
            <person name="Howe K."/>
            <person name="Steele M.P."/>
            <person name="Fernandes J."/>
            <person name="Gilbert M.T.P."/>
            <person name="Fedrigo O."/>
            <person name="Jarvis E.D."/>
            <person name="Gemmell N."/>
        </authorList>
    </citation>
    <scope>NUCLEOTIDE SEQUENCE [LARGE SCALE GENOMIC DNA]</scope>
</reference>
<feature type="region of interest" description="Disordered" evidence="1">
    <location>
        <begin position="257"/>
        <end position="283"/>
    </location>
</feature>
<evidence type="ECO:0000313" key="3">
    <source>
        <dbReference type="Ensembl" id="ENSCMUP00000031849.1"/>
    </source>
</evidence>
<reference evidence="3" key="2">
    <citation type="submission" date="2025-08" db="UniProtKB">
        <authorList>
            <consortium name="Ensembl"/>
        </authorList>
    </citation>
    <scope>IDENTIFICATION</scope>
</reference>
<dbReference type="Pfam" id="PF15820">
    <property type="entry name" value="ECSCR"/>
    <property type="match status" value="1"/>
</dbReference>